<name>A0A454A7J5_ECOL5</name>
<accession>A0A454A7J5</accession>
<evidence type="ECO:0008006" key="3">
    <source>
        <dbReference type="Google" id="ProtNLM"/>
    </source>
</evidence>
<sequence length="319" mass="36255">MMNIVHISKTPLAGSPNRFSDELNKLDTVQSVCFIERDYPGDLCGKFIGSSIIINQNTKPLLIDVVSKADVCHIHNDLSHEIINLILSNCKQCKFIYHVHSPLREGPLFFYNYESMGIDFFRKIVVAQYHPRLYQDFIPLLNIVPFKPNLSPTPITDKIRIIFSPSHNRVGGRWNDKTSTELRNALNLISKKDDIELVIPDKLSPHTLFELRRSCHITIDEIVTGSYHQISLEGLAAGNVVINNSDCLSNTFLEQVAEADSAPPFIIMNNKNVTHKLNELINNRDEIIKIQHSSLSYYNSFLLPGKTISRLLQIYNGEI</sequence>
<evidence type="ECO:0000313" key="2">
    <source>
        <dbReference type="Proteomes" id="UP000009182"/>
    </source>
</evidence>
<protein>
    <recommendedName>
        <fullName evidence="3">Glycosyltransferase</fullName>
    </recommendedName>
</protein>
<dbReference type="KEGG" id="ecp:ECP_3032"/>
<dbReference type="EMBL" id="CP000247">
    <property type="protein sequence ID" value="ABG71015.1"/>
    <property type="molecule type" value="Genomic_DNA"/>
</dbReference>
<dbReference type="Proteomes" id="UP000009182">
    <property type="component" value="Chromosome"/>
</dbReference>
<evidence type="ECO:0000313" key="1">
    <source>
        <dbReference type="EMBL" id="ABG71015.1"/>
    </source>
</evidence>
<gene>
    <name evidence="1" type="ordered locus">ECP_3032</name>
</gene>
<proteinExistence type="predicted"/>
<reference evidence="1 2" key="1">
    <citation type="journal article" date="2006" name="Mol. Microbiol.">
        <title>Role of pathogenicity island-associated integrases in the genome plasticity of uropathogenic Escherichia coli strain 536.</title>
        <authorList>
            <person name="Hochhut B."/>
            <person name="Wilde C."/>
            <person name="Balling G."/>
            <person name="Middendorf B."/>
            <person name="Dobrindt U."/>
            <person name="Brzuszkiewicz E."/>
            <person name="Gottschalk G."/>
            <person name="Carniel E."/>
            <person name="Hacker J."/>
        </authorList>
    </citation>
    <scope>NUCLEOTIDE SEQUENCE [LARGE SCALE GENOMIC DNA]</scope>
    <source>
        <strain evidence="2">536 / UPEC</strain>
    </source>
</reference>
<organism evidence="1 2">
    <name type="scientific">Escherichia coli O6:K15:H31 (strain 536 / UPEC)</name>
    <dbReference type="NCBI Taxonomy" id="362663"/>
    <lineage>
        <taxon>Bacteria</taxon>
        <taxon>Pseudomonadati</taxon>
        <taxon>Pseudomonadota</taxon>
        <taxon>Gammaproteobacteria</taxon>
        <taxon>Enterobacterales</taxon>
        <taxon>Enterobacteriaceae</taxon>
        <taxon>Escherichia</taxon>
    </lineage>
</organism>
<dbReference type="AlphaFoldDB" id="A0A454A7J5"/>